<sequence length="240" mass="28190">MRQINYQKRLTGFLAGRKCVFCGSRKVCITKRRYAKCLKCLKQKSLRRLRFEIEVIIAFVHQRPVYQVAVEYGISYQPIHNIFRTIREILFHQTELEGKKLSGQIEIDEVYFGGRKKGNIGRRTWSKSVVFGLLERDGRVYTRVVDNLTAPNLMEIIKKKTRKGSVYFTDQFRSYNSLHQFGKHLTVNHSKTFSTKRHNHINGIEGFWSYAKHKLFYTSEVEIGGNSLYTGRLRLNRTIT</sequence>
<dbReference type="PANTHER" id="PTHR47163">
    <property type="entry name" value="DDE_TNP_IS1595 DOMAIN-CONTAINING PROTEIN"/>
    <property type="match status" value="1"/>
</dbReference>
<gene>
    <name evidence="2" type="ORF">COU86_00845</name>
</gene>
<dbReference type="InterPro" id="IPR024445">
    <property type="entry name" value="Tnp_ISXO2-like"/>
</dbReference>
<feature type="domain" description="ISXO2-like transposase" evidence="1">
    <location>
        <begin position="100"/>
        <end position="218"/>
    </location>
</feature>
<organism evidence="2 3">
    <name type="scientific">Candidatus Roizmanbacteria bacterium CG10_big_fil_rev_8_21_14_0_10_36_26</name>
    <dbReference type="NCBI Taxonomy" id="1974851"/>
    <lineage>
        <taxon>Bacteria</taxon>
        <taxon>Candidatus Roizmaniibacteriota</taxon>
    </lineage>
</organism>
<evidence type="ECO:0000259" key="1">
    <source>
        <dbReference type="SMART" id="SM01126"/>
    </source>
</evidence>
<dbReference type="Pfam" id="PF12762">
    <property type="entry name" value="DDE_Tnp_IS1595"/>
    <property type="match status" value="1"/>
</dbReference>
<dbReference type="InterPro" id="IPR053164">
    <property type="entry name" value="IS1016-like_transposase"/>
</dbReference>
<accession>A0A2M8KMF8</accession>
<dbReference type="AlphaFoldDB" id="A0A2M8KMF8"/>
<reference evidence="3" key="1">
    <citation type="submission" date="2017-09" db="EMBL/GenBank/DDBJ databases">
        <title>Depth-based differentiation of microbial function through sediment-hosted aquifers and enrichment of novel symbionts in the deep terrestrial subsurface.</title>
        <authorList>
            <person name="Probst A.J."/>
            <person name="Ladd B."/>
            <person name="Jarett J.K."/>
            <person name="Geller-Mcgrath D.E."/>
            <person name="Sieber C.M.K."/>
            <person name="Emerson J.B."/>
            <person name="Anantharaman K."/>
            <person name="Thomas B.C."/>
            <person name="Malmstrom R."/>
            <person name="Stieglmeier M."/>
            <person name="Klingl A."/>
            <person name="Woyke T."/>
            <person name="Ryan C.M."/>
            <person name="Banfield J.F."/>
        </authorList>
    </citation>
    <scope>NUCLEOTIDE SEQUENCE [LARGE SCALE GENOMIC DNA]</scope>
</reference>
<protein>
    <submittedName>
        <fullName evidence="2">IS1595 family transposase</fullName>
    </submittedName>
</protein>
<dbReference type="Proteomes" id="UP000231434">
    <property type="component" value="Unassembled WGS sequence"/>
</dbReference>
<evidence type="ECO:0000313" key="3">
    <source>
        <dbReference type="Proteomes" id="UP000231434"/>
    </source>
</evidence>
<proteinExistence type="predicted"/>
<comment type="caution">
    <text evidence="2">The sequence shown here is derived from an EMBL/GenBank/DDBJ whole genome shotgun (WGS) entry which is preliminary data.</text>
</comment>
<name>A0A2M8KMF8_9BACT</name>
<evidence type="ECO:0000313" key="2">
    <source>
        <dbReference type="EMBL" id="PJE61081.1"/>
    </source>
</evidence>
<dbReference type="SMART" id="SM01126">
    <property type="entry name" value="DDE_Tnp_IS1595"/>
    <property type="match status" value="1"/>
</dbReference>
<dbReference type="NCBIfam" id="NF033547">
    <property type="entry name" value="transpos_IS1595"/>
    <property type="match status" value="1"/>
</dbReference>
<dbReference type="PANTHER" id="PTHR47163:SF2">
    <property type="entry name" value="SI:DKEY-17M8.2"/>
    <property type="match status" value="1"/>
</dbReference>
<dbReference type="EMBL" id="PFEB01000008">
    <property type="protein sequence ID" value="PJE61081.1"/>
    <property type="molecule type" value="Genomic_DNA"/>
</dbReference>